<protein>
    <submittedName>
        <fullName evidence="2">Uncharacterized protein</fullName>
    </submittedName>
</protein>
<reference evidence="2 3" key="1">
    <citation type="submission" date="2018-11" db="EMBL/GenBank/DDBJ databases">
        <authorList>
            <consortium name="Pathogen Informatics"/>
        </authorList>
    </citation>
    <scope>NUCLEOTIDE SEQUENCE [LARGE SCALE GENOMIC DNA]</scope>
</reference>
<evidence type="ECO:0000313" key="2">
    <source>
        <dbReference type="EMBL" id="VDN29910.1"/>
    </source>
</evidence>
<keyword evidence="3" id="KW-1185">Reference proteome</keyword>
<evidence type="ECO:0000256" key="1">
    <source>
        <dbReference type="SAM" id="MobiDB-lite"/>
    </source>
</evidence>
<organism evidence="2 3">
    <name type="scientific">Dibothriocephalus latus</name>
    <name type="common">Fish tapeworm</name>
    <name type="synonym">Diphyllobothrium latum</name>
    <dbReference type="NCBI Taxonomy" id="60516"/>
    <lineage>
        <taxon>Eukaryota</taxon>
        <taxon>Metazoa</taxon>
        <taxon>Spiralia</taxon>
        <taxon>Lophotrochozoa</taxon>
        <taxon>Platyhelminthes</taxon>
        <taxon>Cestoda</taxon>
        <taxon>Eucestoda</taxon>
        <taxon>Diphyllobothriidea</taxon>
        <taxon>Diphyllobothriidae</taxon>
        <taxon>Dibothriocephalus</taxon>
    </lineage>
</organism>
<dbReference type="EMBL" id="UYRU01079235">
    <property type="protein sequence ID" value="VDN29910.1"/>
    <property type="molecule type" value="Genomic_DNA"/>
</dbReference>
<feature type="region of interest" description="Disordered" evidence="1">
    <location>
        <begin position="85"/>
        <end position="114"/>
    </location>
</feature>
<proteinExistence type="predicted"/>
<dbReference type="Proteomes" id="UP000281553">
    <property type="component" value="Unassembled WGS sequence"/>
</dbReference>
<sequence length="213" mass="23877">MPKDDAFAFELLTSQNHLPKKGHFICCVCLKPGHLPVKLKEKSTDDKADNNKEKTGNKKTLFLKKASRRGAFRFPPIILNRPLNLKTVKPANPTKRMQRQQQQKPKRTNRVSPSCPPLVPCSGRCSHFLHVDCINYAASAKPEPAGAPVSPQRTKAFCFFCRAGLRQCSICMIKTPPSTTMRPTPNPILTRKEYHTAMASLLQNSYHPCRSAP</sequence>
<accession>A0A3P7MT30</accession>
<name>A0A3P7MT30_DIBLA</name>
<gene>
    <name evidence="2" type="ORF">DILT_LOCUS15445</name>
</gene>
<dbReference type="AlphaFoldDB" id="A0A3P7MT30"/>
<evidence type="ECO:0000313" key="3">
    <source>
        <dbReference type="Proteomes" id="UP000281553"/>
    </source>
</evidence>
<dbReference type="OrthoDB" id="6288764at2759"/>